<dbReference type="AlphaFoldDB" id="A0AAE3VUJ1"/>
<reference evidence="1" key="1">
    <citation type="submission" date="2023-07" db="EMBL/GenBank/DDBJ databases">
        <title>Genomic Encyclopedia of Type Strains, Phase IV (KMG-IV): sequencing the most valuable type-strain genomes for metagenomic binning, comparative biology and taxonomic classification.</title>
        <authorList>
            <person name="Goeker M."/>
        </authorList>
    </citation>
    <scope>NUCLEOTIDE SEQUENCE</scope>
    <source>
        <strain evidence="1">DSM 21202</strain>
    </source>
</reference>
<proteinExistence type="predicted"/>
<keyword evidence="2" id="KW-1185">Reference proteome</keyword>
<comment type="caution">
    <text evidence="1">The sequence shown here is derived from an EMBL/GenBank/DDBJ whole genome shotgun (WGS) entry which is preliminary data.</text>
</comment>
<name>A0AAE3VUJ1_9HYPH</name>
<evidence type="ECO:0000313" key="1">
    <source>
        <dbReference type="EMBL" id="MDQ0317856.1"/>
    </source>
</evidence>
<dbReference type="Gene3D" id="3.90.850.10">
    <property type="entry name" value="Fumarylacetoacetase-like, C-terminal domain"/>
    <property type="match status" value="1"/>
</dbReference>
<evidence type="ECO:0000313" key="2">
    <source>
        <dbReference type="Proteomes" id="UP001229244"/>
    </source>
</evidence>
<dbReference type="Proteomes" id="UP001229244">
    <property type="component" value="Unassembled WGS sequence"/>
</dbReference>
<protein>
    <recommendedName>
        <fullName evidence="3">FAH family protein</fullName>
    </recommendedName>
</protein>
<dbReference type="PIRSF" id="PIRSF033905">
    <property type="entry name" value="UCP033905"/>
    <property type="match status" value="1"/>
</dbReference>
<dbReference type="InterPro" id="IPR009645">
    <property type="entry name" value="GguC"/>
</dbReference>
<gene>
    <name evidence="1" type="ORF">J2S73_004344</name>
</gene>
<dbReference type="GO" id="GO:0003824">
    <property type="term" value="F:catalytic activity"/>
    <property type="evidence" value="ECO:0007669"/>
    <property type="project" value="InterPro"/>
</dbReference>
<sequence>MIQFETDDRSRAVGIVDGDTIRRVSSVATMRELALKAIANGRTLAAEVEAAGTEETYDYGTLLEEMRVLVPLDHEDPAHCLIAGTGLTHMGSAAARDQMNQKVQEGGEQSLTDSMRMFKWGMEGGRPEGGEPGVQPEWFYKGDGSIVVRPGASYPVPAFAEDEGEEPEVVGLYVVGPDGKPYRLGFAIGNEATDHVMEKKNYLYLPHAKLRHCSYGPELRVGDLPRHIEGTVRIRRNGDVLWEKSFPTGEDNMCHSLANLEFHHFKYEQHLRPGDVHVQFMGTSVASFADGIKTEDGDVFEISIPDFGRPLVNGTVRTPVPYAMSSMAVL</sequence>
<dbReference type="EMBL" id="JAUSUL010000010">
    <property type="protein sequence ID" value="MDQ0317856.1"/>
    <property type="molecule type" value="Genomic_DNA"/>
</dbReference>
<accession>A0AAE3VUJ1</accession>
<organism evidence="1 2">
    <name type="scientific">Amorphus orientalis</name>
    <dbReference type="NCBI Taxonomy" id="649198"/>
    <lineage>
        <taxon>Bacteria</taxon>
        <taxon>Pseudomonadati</taxon>
        <taxon>Pseudomonadota</taxon>
        <taxon>Alphaproteobacteria</taxon>
        <taxon>Hyphomicrobiales</taxon>
        <taxon>Amorphaceae</taxon>
        <taxon>Amorphus</taxon>
    </lineage>
</organism>
<dbReference type="InterPro" id="IPR036663">
    <property type="entry name" value="Fumarylacetoacetase_C_sf"/>
</dbReference>
<evidence type="ECO:0008006" key="3">
    <source>
        <dbReference type="Google" id="ProtNLM"/>
    </source>
</evidence>
<dbReference type="SUPFAM" id="SSF56529">
    <property type="entry name" value="FAH"/>
    <property type="match status" value="1"/>
</dbReference>
<dbReference type="NCBIfam" id="NF040903">
    <property type="entry name" value="GguC"/>
    <property type="match status" value="1"/>
</dbReference>